<sequence>MYFLVLGALIGLFGAFQMLLRPRGSIRSFIIWWAVTALFWTFACWLFPFQLVGPLGGFTLQIMLLVQFGFVAVFSGATGVIFDQELGYWKARPWYATANSAFYGFAGLAALMLATWFFTTSGMLHSDDYRVLVGESVKQGEWDKDVSVIDPAHLRQVPIEMAKWKGNKALSQAKGGALGSRFTIGEYTIQRFGTELVWAAPIEFQGFSAWQAAGFTPGYVMVSAEDPDRDPVLVSDRELKYVDSAYFGDNLWRHVVTGNSALDGLTDPTFELDDEGNPFYVYTRYGLTVGYGGLDPVGALIVNPETGEMSEYGVDDLPAWVDRIMPEAEAYKRMRWYGKYGEGWWNSVWGENGVVTPTDDDLTLVWTDDGRACWFTGMTSTKSTDQALTAVILMDSRTGAVREYRVEGAADEADVMGAVRSAVSNFSDWVPTPPIPENVYGKLAWIVPVVTTAGVPQRIAIVSADASNVALGENVRQALAEYRRKTVEDGGRVVAEDSATEARVVAAVERFAADVSAGNTVYLFTVAGNERVFSGTSDVSAELPLTRAGDTVTIGFLETEETVVQVDRFDNMAIDTRVSEAQSRASEIAAEQPLAAPR</sequence>
<evidence type="ECO:0000313" key="2">
    <source>
        <dbReference type="EMBL" id="OGL97950.1"/>
    </source>
</evidence>
<evidence type="ECO:0000256" key="1">
    <source>
        <dbReference type="SAM" id="Phobius"/>
    </source>
</evidence>
<accession>A0A1F7W5C0</accession>
<organism evidence="2 3">
    <name type="scientific">Candidatus Uhrbacteria bacterium RIFOXYB2_FULL_57_15</name>
    <dbReference type="NCBI Taxonomy" id="1802422"/>
    <lineage>
        <taxon>Bacteria</taxon>
        <taxon>Candidatus Uhriibacteriota</taxon>
    </lineage>
</organism>
<keyword evidence="1" id="KW-0472">Membrane</keyword>
<feature type="transmembrane region" description="Helical" evidence="1">
    <location>
        <begin position="29"/>
        <end position="48"/>
    </location>
</feature>
<feature type="transmembrane region" description="Helical" evidence="1">
    <location>
        <begin position="60"/>
        <end position="82"/>
    </location>
</feature>
<name>A0A1F7W5C0_9BACT</name>
<gene>
    <name evidence="2" type="ORF">A2304_05350</name>
</gene>
<dbReference type="AlphaFoldDB" id="A0A1F7W5C0"/>
<dbReference type="EMBL" id="MGFE01000026">
    <property type="protein sequence ID" value="OGL97950.1"/>
    <property type="molecule type" value="Genomic_DNA"/>
</dbReference>
<feature type="transmembrane region" description="Helical" evidence="1">
    <location>
        <begin position="94"/>
        <end position="118"/>
    </location>
</feature>
<proteinExistence type="predicted"/>
<keyword evidence="1" id="KW-0812">Transmembrane</keyword>
<protein>
    <submittedName>
        <fullName evidence="2">Uncharacterized protein</fullName>
    </submittedName>
</protein>
<keyword evidence="1" id="KW-1133">Transmembrane helix</keyword>
<comment type="caution">
    <text evidence="2">The sequence shown here is derived from an EMBL/GenBank/DDBJ whole genome shotgun (WGS) entry which is preliminary data.</text>
</comment>
<dbReference type="Proteomes" id="UP000176501">
    <property type="component" value="Unassembled WGS sequence"/>
</dbReference>
<reference evidence="2 3" key="1">
    <citation type="journal article" date="2016" name="Nat. Commun.">
        <title>Thousands of microbial genomes shed light on interconnected biogeochemical processes in an aquifer system.</title>
        <authorList>
            <person name="Anantharaman K."/>
            <person name="Brown C.T."/>
            <person name="Hug L.A."/>
            <person name="Sharon I."/>
            <person name="Castelle C.J."/>
            <person name="Probst A.J."/>
            <person name="Thomas B.C."/>
            <person name="Singh A."/>
            <person name="Wilkins M.J."/>
            <person name="Karaoz U."/>
            <person name="Brodie E.L."/>
            <person name="Williams K.H."/>
            <person name="Hubbard S.S."/>
            <person name="Banfield J.F."/>
        </authorList>
    </citation>
    <scope>NUCLEOTIDE SEQUENCE [LARGE SCALE GENOMIC DNA]</scope>
</reference>
<feature type="transmembrane region" description="Helical" evidence="1">
    <location>
        <begin position="6"/>
        <end position="22"/>
    </location>
</feature>
<evidence type="ECO:0000313" key="3">
    <source>
        <dbReference type="Proteomes" id="UP000176501"/>
    </source>
</evidence>